<keyword evidence="9 13" id="KW-0256">Endoplasmic reticulum</keyword>
<feature type="transmembrane region" description="Helical" evidence="13">
    <location>
        <begin position="72"/>
        <end position="93"/>
    </location>
</feature>
<accession>A0A0J6YCT1</accession>
<keyword evidence="8 13" id="KW-0812">Transmembrane</keyword>
<evidence type="ECO:0000256" key="12">
    <source>
        <dbReference type="ARBA" id="ARBA00025399"/>
    </source>
</evidence>
<dbReference type="GO" id="GO:1990529">
    <property type="term" value="C:glycosylphosphatidylinositol-mannosyltransferase I complex"/>
    <property type="evidence" value="ECO:0007669"/>
    <property type="project" value="TreeGrafter"/>
</dbReference>
<dbReference type="OrthoDB" id="1741594at2759"/>
<dbReference type="PANTHER" id="PTHR12886">
    <property type="entry name" value="PIG-M MANNOSYLTRANSFERASE"/>
    <property type="match status" value="1"/>
</dbReference>
<evidence type="ECO:0000256" key="3">
    <source>
        <dbReference type="ARBA" id="ARBA00011071"/>
    </source>
</evidence>
<dbReference type="InterPro" id="IPR007704">
    <property type="entry name" value="PIG-M"/>
</dbReference>
<comment type="similarity">
    <text evidence="3 13">Belongs to the PIGM family.</text>
</comment>
<comment type="pathway">
    <text evidence="2 13">Glycolipid biosynthesis; glycosylphosphatidylinositol-anchor biosynthesis.</text>
</comment>
<evidence type="ECO:0000256" key="9">
    <source>
        <dbReference type="ARBA" id="ARBA00022824"/>
    </source>
</evidence>
<evidence type="ECO:0000256" key="2">
    <source>
        <dbReference type="ARBA" id="ARBA00004687"/>
    </source>
</evidence>
<dbReference type="Pfam" id="PF05007">
    <property type="entry name" value="Mannosyl_trans"/>
    <property type="match status" value="1"/>
</dbReference>
<dbReference type="AlphaFoldDB" id="A0A0J6YCT1"/>
<feature type="transmembrane region" description="Helical" evidence="13">
    <location>
        <begin position="209"/>
        <end position="230"/>
    </location>
</feature>
<evidence type="ECO:0000256" key="7">
    <source>
        <dbReference type="ARBA" id="ARBA00022679"/>
    </source>
</evidence>
<keyword evidence="7 13" id="KW-0808">Transferase</keyword>
<reference evidence="15" key="1">
    <citation type="journal article" date="2010" name="Genome Res.">
        <title>Population genomic sequencing of Coccidioides fungi reveals recent hybridization and transposon control.</title>
        <authorList>
            <person name="Neafsey D.E."/>
            <person name="Barker B.M."/>
            <person name="Sharpton T.J."/>
            <person name="Stajich J.E."/>
            <person name="Park D.J."/>
            <person name="Whiston E."/>
            <person name="Hung C.-Y."/>
            <person name="McMahan C."/>
            <person name="White J."/>
            <person name="Sykes S."/>
            <person name="Heiman D."/>
            <person name="Young S."/>
            <person name="Zeng Q."/>
            <person name="Abouelleil A."/>
            <person name="Aftuck L."/>
            <person name="Bessette D."/>
            <person name="Brown A."/>
            <person name="FitzGerald M."/>
            <person name="Lui A."/>
            <person name="Macdonald J.P."/>
            <person name="Priest M."/>
            <person name="Orbach M.J."/>
            <person name="Galgiani J.N."/>
            <person name="Kirkland T.N."/>
            <person name="Cole G.T."/>
            <person name="Birren B.W."/>
            <person name="Henn M.R."/>
            <person name="Taylor J.W."/>
            <person name="Rounsley S.D."/>
        </authorList>
    </citation>
    <scope>NUCLEOTIDE SEQUENCE [LARGE SCALE GENOMIC DNA]</scope>
    <source>
        <strain evidence="15">RMSCC 2394</strain>
    </source>
</reference>
<keyword evidence="11 13" id="KW-0472">Membrane</keyword>
<dbReference type="UniPathway" id="UPA00196"/>
<gene>
    <name evidence="14" type="ORF">CIRG_06182</name>
</gene>
<evidence type="ECO:0000313" key="15">
    <source>
        <dbReference type="Proteomes" id="UP000054565"/>
    </source>
</evidence>
<evidence type="ECO:0000256" key="10">
    <source>
        <dbReference type="ARBA" id="ARBA00022989"/>
    </source>
</evidence>
<dbReference type="GO" id="GO:0006506">
    <property type="term" value="P:GPI anchor biosynthetic process"/>
    <property type="evidence" value="ECO:0007669"/>
    <property type="project" value="UniProtKB-UniPathway"/>
</dbReference>
<evidence type="ECO:0000313" key="14">
    <source>
        <dbReference type="EMBL" id="KMP06501.1"/>
    </source>
</evidence>
<keyword evidence="5 13" id="KW-0337">GPI-anchor biosynthesis</keyword>
<feature type="transmembrane region" description="Helical" evidence="13">
    <location>
        <begin position="373"/>
        <end position="398"/>
    </location>
</feature>
<dbReference type="GO" id="GO:0004376">
    <property type="term" value="F:GPI mannosyltransferase activity"/>
    <property type="evidence" value="ECO:0007669"/>
    <property type="project" value="InterPro"/>
</dbReference>
<dbReference type="GO" id="GO:0051751">
    <property type="term" value="F:alpha-1,4-mannosyltransferase activity"/>
    <property type="evidence" value="ECO:0007669"/>
    <property type="project" value="InterPro"/>
</dbReference>
<dbReference type="PANTHER" id="PTHR12886:SF0">
    <property type="entry name" value="GPI MANNOSYLTRANSFERASE 1"/>
    <property type="match status" value="1"/>
</dbReference>
<evidence type="ECO:0000256" key="1">
    <source>
        <dbReference type="ARBA" id="ARBA00004477"/>
    </source>
</evidence>
<proteinExistence type="inferred from homology"/>
<keyword evidence="10 13" id="KW-1133">Transmembrane helix</keyword>
<evidence type="ECO:0000256" key="8">
    <source>
        <dbReference type="ARBA" id="ARBA00022692"/>
    </source>
</evidence>
<evidence type="ECO:0000256" key="5">
    <source>
        <dbReference type="ARBA" id="ARBA00022502"/>
    </source>
</evidence>
<feature type="transmembrane region" description="Helical" evidence="13">
    <location>
        <begin position="340"/>
        <end position="361"/>
    </location>
</feature>
<dbReference type="EMBL" id="DS028096">
    <property type="protein sequence ID" value="KMP06501.1"/>
    <property type="molecule type" value="Genomic_DNA"/>
</dbReference>
<protein>
    <recommendedName>
        <fullName evidence="4 13">GPI mannosyltransferase 1</fullName>
        <ecNumber evidence="13">2.4.1.-</ecNumber>
    </recommendedName>
    <alternativeName>
        <fullName evidence="13">GPI mannosyltransferase I</fullName>
    </alternativeName>
</protein>
<feature type="transmembrane region" description="Helical" evidence="13">
    <location>
        <begin position="99"/>
        <end position="117"/>
    </location>
</feature>
<comment type="function">
    <text evidence="12 13">Mannosyltransferase involved in glycosylphosphatidylinositol-anchor biosynthesis. Transfers the first alpha-1,4-mannose to GlcN-acyl-PI during GPI precursor assembly. Required for cell wall integrity.</text>
</comment>
<evidence type="ECO:0000256" key="4">
    <source>
        <dbReference type="ARBA" id="ARBA00013797"/>
    </source>
</evidence>
<sequence length="430" mass="47906">MASSSSFFASPSRVFTAAIILRVALLFYGLYQDAHSAMKYTDIDYYVFTDAARFVSRGKSPYDRATYRYTPLLAWLLVPTAWAGSGPLGSLWFSFGKALFAFADIVAGWLIVQVLIMKNQQAMDVTRALNDDQYKGQLGRPVGSDGYCTAVGGCLLGLGVHFKIYPFIYGPAIIWYLDNPEQSERVNKDSSKNPSLIAWGLRFATVERITLTLVALGVFTALNVAMYMIYGFPFLQHTFLHHLTRVDHRHNFSPYNMLLYLSSSNTARGIPGNNFESLAFIPQLSLSAILIPLVLAKKDLAGSMLAQTFAFVAFNKVCTSQYFLWYIIFLPLYLPYSSLIAHPILGATSAALWAAAQALWLQQGFRLEFLGISTFMPGLFVSCLVFFTINVWILGIIVSDVGMYRPSINHETKASTKITKEGLMETTVIE</sequence>
<dbReference type="Proteomes" id="UP000054565">
    <property type="component" value="Unassembled WGS sequence"/>
</dbReference>
<feature type="transmembrane region" description="Helical" evidence="13">
    <location>
        <begin position="308"/>
        <end position="334"/>
    </location>
</feature>
<evidence type="ECO:0000256" key="11">
    <source>
        <dbReference type="ARBA" id="ARBA00023136"/>
    </source>
</evidence>
<organism evidence="14 15">
    <name type="scientific">Coccidioides immitis RMSCC 2394</name>
    <dbReference type="NCBI Taxonomy" id="404692"/>
    <lineage>
        <taxon>Eukaryota</taxon>
        <taxon>Fungi</taxon>
        <taxon>Dikarya</taxon>
        <taxon>Ascomycota</taxon>
        <taxon>Pezizomycotina</taxon>
        <taxon>Eurotiomycetes</taxon>
        <taxon>Eurotiomycetidae</taxon>
        <taxon>Onygenales</taxon>
        <taxon>Onygenaceae</taxon>
        <taxon>Coccidioides</taxon>
    </lineage>
</organism>
<keyword evidence="6 13" id="KW-0328">Glycosyltransferase</keyword>
<dbReference type="GO" id="GO:0005789">
    <property type="term" value="C:endoplasmic reticulum membrane"/>
    <property type="evidence" value="ECO:0007669"/>
    <property type="project" value="UniProtKB-SubCell"/>
</dbReference>
<dbReference type="EC" id="2.4.1.-" evidence="13"/>
<evidence type="ECO:0000256" key="6">
    <source>
        <dbReference type="ARBA" id="ARBA00022676"/>
    </source>
</evidence>
<dbReference type="STRING" id="404692.A0A0J6YCT1"/>
<evidence type="ECO:0000256" key="13">
    <source>
        <dbReference type="RuleBase" id="RU365064"/>
    </source>
</evidence>
<name>A0A0J6YCT1_COCIT</name>
<comment type="subcellular location">
    <subcellularLocation>
        <location evidence="1 13">Endoplasmic reticulum membrane</location>
        <topology evidence="1 13">Multi-pass membrane protein</topology>
    </subcellularLocation>
</comment>
<feature type="transmembrane region" description="Helical" evidence="13">
    <location>
        <begin position="12"/>
        <end position="31"/>
    </location>
</feature>
<feature type="transmembrane region" description="Helical" evidence="13">
    <location>
        <begin position="278"/>
        <end position="296"/>
    </location>
</feature>